<feature type="region of interest" description="Disordered" evidence="2">
    <location>
        <begin position="1"/>
        <end position="116"/>
    </location>
</feature>
<accession>A0A139HAY9</accession>
<dbReference type="InterPro" id="IPR000192">
    <property type="entry name" value="Aminotrans_V_dom"/>
</dbReference>
<keyword evidence="5" id="KW-1185">Reference proteome</keyword>
<dbReference type="AlphaFoldDB" id="A0A139HAY9"/>
<gene>
    <name evidence="4" type="ORF">AC579_5767</name>
</gene>
<evidence type="ECO:0000259" key="3">
    <source>
        <dbReference type="Pfam" id="PF00266"/>
    </source>
</evidence>
<dbReference type="InterPro" id="IPR032063">
    <property type="entry name" value="MavL-like"/>
</dbReference>
<feature type="compositionally biased region" description="Basic residues" evidence="2">
    <location>
        <begin position="67"/>
        <end position="76"/>
    </location>
</feature>
<dbReference type="Pfam" id="PF10356">
    <property type="entry name" value="RRG7"/>
    <property type="match status" value="1"/>
</dbReference>
<dbReference type="EMBL" id="LFZO01000706">
    <property type="protein sequence ID" value="KXS99601.1"/>
    <property type="molecule type" value="Genomic_DNA"/>
</dbReference>
<evidence type="ECO:0000313" key="4">
    <source>
        <dbReference type="EMBL" id="KXS99601.1"/>
    </source>
</evidence>
<feature type="domain" description="Aminotransferase class V" evidence="3">
    <location>
        <begin position="298"/>
        <end position="485"/>
    </location>
</feature>
<dbReference type="InterPro" id="IPR015421">
    <property type="entry name" value="PyrdxlP-dep_Trfase_major"/>
</dbReference>
<name>A0A139HAY9_9PEZI</name>
<evidence type="ECO:0000313" key="5">
    <source>
        <dbReference type="Proteomes" id="UP000073492"/>
    </source>
</evidence>
<proteinExistence type="predicted"/>
<sequence>MISAIVDFLSGKKRRAKSPTSSSASKSTTRRRARALDAEQFAVKNGPGRGRKKSQEGMLDGSAASKSPKKAPKTLKSKILATNLPSRLRSPATPKHNDLKSFLEHSERVGSSTDSPTYRGTHYEYLVQETLKPIGFNVERTGRPNDHGIDLQGTWNLPKAPEIRVLIQCKLSKPGPAMIRELHDRGGAPSGWKTNTTMSFLVSAKPATAGVTNGLDTSNLPMCFMEISEDGILKGFQSNRLAKEMYLTGLTTREYQISDKRPGGSFGTFPRHIRSVLHSFQDECEAEPDKFIRYTYPKKLDESRGAIAKYLNAPVEACVFVSNATTGVNTVLRNLLYQPGDVIIYFATIYGACHKTVDYLEETTPATSAKVDYAYPLSDADLLSRFKETIAKIRASGKNPKVAMFDTIVSMPGVRVPFEALTKTCREEGVLSLIDGAHSVGHIPMNLSTLDPDFYVSNAHKWLHVPRGCAVFYVPVRNHHLMRSTLPTSHGFVPKTGGAISPLPPSAKSEFVNNFEFVGTIDNSPYLCVPAALEWRSRLTWQGKKGEEAIMQYSWQLARRAGEIVSKALDTEVMENAQGTLGKNISFANVALPIDFEKDANGDMAIATEIAQWLSTVLVEEYNTFLAIVLHGGKFWTRLSAQIYLTENDFHWAGKILKEVCERARSGEWKAARQTHIAFLREFPNMASKRRADTPPTTKGTKMAPRSYHVAENHSGGHWPTAPRLESPLNFLHECPWKIPTENNRVKSFDPVQISRDALQTQVIVHPKLQPLITAFLHYKQAHGSDIENSLYAKMSQQDLVSRLILNRCLHFVQAHDYTVLRDGTILPYGHDEWMRVGTDEEAVNNHIFLEDYLSYDEMMLASMLGTSGPTHFINVGHRNNRALIYPSIPHQDRGVIIGLVGARFAAPGQMDHIICGLPQDWHGERLQNPGLTRIFREFFDPDYDEETFEEGKLNEKIYKSRIQLTIETALLEADDRAAAERTTAHIFLPGLGLGVWRVSDIQIKWYFEVLLDSLSWLDLKHVTTLECGWEQLTRWPDLEANLKALGKARGINVIIGSQRPPCGKLETEELLVRVWAWDGNSLPGNEYWSGGMCLTSSDDPAAACNSTIAELHNPWVNPFDRKIKVLLERERREEERQARSSALLPSTSTDFPTLDDIRAVIPAEGIDIKTLVQLFKLRVAGRTAEFSRLVKLAARLDTDSATRGRLVPR</sequence>
<protein>
    <recommendedName>
        <fullName evidence="3">Aminotransferase class V domain-containing protein</fullName>
    </recommendedName>
</protein>
<dbReference type="PANTHER" id="PTHR43092">
    <property type="entry name" value="L-CYSTEINE DESULFHYDRASE"/>
    <property type="match status" value="1"/>
</dbReference>
<dbReference type="Pfam" id="PF00266">
    <property type="entry name" value="Aminotran_5"/>
    <property type="match status" value="1"/>
</dbReference>
<dbReference type="InterPro" id="IPR018828">
    <property type="entry name" value="RRG7"/>
</dbReference>
<evidence type="ECO:0000256" key="2">
    <source>
        <dbReference type="SAM" id="MobiDB-lite"/>
    </source>
</evidence>
<keyword evidence="1" id="KW-0663">Pyridoxal phosphate</keyword>
<feature type="compositionally biased region" description="Basic and acidic residues" evidence="2">
    <location>
        <begin position="95"/>
        <end position="108"/>
    </location>
</feature>
<dbReference type="Pfam" id="PF16062">
    <property type="entry name" value="MavL-like"/>
    <property type="match status" value="1"/>
</dbReference>
<dbReference type="OrthoDB" id="5978656at2759"/>
<dbReference type="Proteomes" id="UP000073492">
    <property type="component" value="Unassembled WGS sequence"/>
</dbReference>
<dbReference type="Gene3D" id="3.40.640.10">
    <property type="entry name" value="Type I PLP-dependent aspartate aminotransferase-like (Major domain)"/>
    <property type="match status" value="1"/>
</dbReference>
<feature type="compositionally biased region" description="Low complexity" evidence="2">
    <location>
        <begin position="18"/>
        <end position="27"/>
    </location>
</feature>
<organism evidence="4 5">
    <name type="scientific">Pseudocercospora musae</name>
    <dbReference type="NCBI Taxonomy" id="113226"/>
    <lineage>
        <taxon>Eukaryota</taxon>
        <taxon>Fungi</taxon>
        <taxon>Dikarya</taxon>
        <taxon>Ascomycota</taxon>
        <taxon>Pezizomycotina</taxon>
        <taxon>Dothideomycetes</taxon>
        <taxon>Dothideomycetidae</taxon>
        <taxon>Mycosphaerellales</taxon>
        <taxon>Mycosphaerellaceae</taxon>
        <taxon>Pseudocercospora</taxon>
    </lineage>
</organism>
<dbReference type="SUPFAM" id="SSF53383">
    <property type="entry name" value="PLP-dependent transferases"/>
    <property type="match status" value="1"/>
</dbReference>
<dbReference type="PANTHER" id="PTHR43092:SF2">
    <property type="entry name" value="HERCYNYLCYSTEINE SULFOXIDE LYASE"/>
    <property type="match status" value="1"/>
</dbReference>
<reference evidence="4 5" key="1">
    <citation type="submission" date="2015-07" db="EMBL/GenBank/DDBJ databases">
        <title>Comparative genomics of the Sigatoka disease complex on banana suggests a link between parallel evolutionary changes in Pseudocercospora fijiensis and Pseudocercospora eumusae and increased virulence on the banana host.</title>
        <authorList>
            <person name="Chang T.-C."/>
            <person name="Salvucci A."/>
            <person name="Crous P.W."/>
            <person name="Stergiopoulos I."/>
        </authorList>
    </citation>
    <scope>NUCLEOTIDE SEQUENCE [LARGE SCALE GENOMIC DNA]</scope>
    <source>
        <strain evidence="4 5">CBS 116634</strain>
    </source>
</reference>
<comment type="caution">
    <text evidence="4">The sequence shown here is derived from an EMBL/GenBank/DDBJ whole genome shotgun (WGS) entry which is preliminary data.</text>
</comment>
<evidence type="ECO:0000256" key="1">
    <source>
        <dbReference type="ARBA" id="ARBA00022898"/>
    </source>
</evidence>
<dbReference type="STRING" id="113226.A0A139HAY9"/>
<dbReference type="InterPro" id="IPR015424">
    <property type="entry name" value="PyrdxlP-dep_Trfase"/>
</dbReference>